<organism evidence="1 3">
    <name type="scientific">Lacihabitans soyangensis</name>
    <dbReference type="NCBI Taxonomy" id="869394"/>
    <lineage>
        <taxon>Bacteria</taxon>
        <taxon>Pseudomonadati</taxon>
        <taxon>Bacteroidota</taxon>
        <taxon>Cytophagia</taxon>
        <taxon>Cytophagales</taxon>
        <taxon>Leadbetterellaceae</taxon>
        <taxon>Lacihabitans</taxon>
    </lineage>
</organism>
<comment type="caution">
    <text evidence="1">The sequence shown here is derived from an EMBL/GenBank/DDBJ whole genome shotgun (WGS) entry which is preliminary data.</text>
</comment>
<dbReference type="EMBL" id="RJUF01000104">
    <property type="protein sequence ID" value="MCP9764208.1"/>
    <property type="molecule type" value="Genomic_DNA"/>
</dbReference>
<sequence length="211" mass="24804">MYDQKFNFDIGQKDSLYFYTDLNEPKIRVKPSLLILNKRGNSWELQLEGGLFDQRKSKKYQNFPTSDIYSHSSKFVRIIGINHVNFIQNPARKVRFSISLNYMLGYEKTSNTVYFGDSYNNSSTRVLLEYGVSTRIGYNLSEKLFFEINPPFLKNKRLELGKKISNHPSTPISLRRQPIFDFEHNGPVLNYTNFRLSDTYFRDIVSLGFKF</sequence>
<proteinExistence type="predicted"/>
<protein>
    <submittedName>
        <fullName evidence="1">Uncharacterized protein</fullName>
    </submittedName>
</protein>
<evidence type="ECO:0000313" key="2">
    <source>
        <dbReference type="EMBL" id="MCP9765381.1"/>
    </source>
</evidence>
<dbReference type="EMBL" id="RJUF01000182">
    <property type="protein sequence ID" value="MCP9765381.1"/>
    <property type="molecule type" value="Genomic_DNA"/>
</dbReference>
<evidence type="ECO:0000313" key="1">
    <source>
        <dbReference type="EMBL" id="MCP9764208.1"/>
    </source>
</evidence>
<accession>A0AAE3H3S4</accession>
<dbReference type="Proteomes" id="UP001204144">
    <property type="component" value="Unassembled WGS sequence"/>
</dbReference>
<reference evidence="1 3" key="1">
    <citation type="submission" date="2018-11" db="EMBL/GenBank/DDBJ databases">
        <title>Novel bacteria species description.</title>
        <authorList>
            <person name="Han J.-H."/>
        </authorList>
    </citation>
    <scope>NUCLEOTIDE SEQUENCE [LARGE SCALE GENOMIC DNA]</scope>
    <source>
        <strain evidence="1 3">KCTC23259</strain>
    </source>
</reference>
<evidence type="ECO:0000313" key="3">
    <source>
        <dbReference type="Proteomes" id="UP001204144"/>
    </source>
</evidence>
<dbReference type="AlphaFoldDB" id="A0AAE3H3S4"/>
<name>A0AAE3H3S4_9BACT</name>
<gene>
    <name evidence="1" type="ORF">EGI31_14755</name>
    <name evidence="2" type="ORF">EGI31_20800</name>
</gene>
<dbReference type="RefSeq" id="WP_255037928.1">
    <property type="nucleotide sequence ID" value="NZ_RJUF01000104.1"/>
</dbReference>
<keyword evidence="3" id="KW-1185">Reference proteome</keyword>